<keyword evidence="1" id="KW-0472">Membrane</keyword>
<evidence type="ECO:0000256" key="1">
    <source>
        <dbReference type="SAM" id="Phobius"/>
    </source>
</evidence>
<evidence type="ECO:0000313" key="4">
    <source>
        <dbReference type="Proteomes" id="UP000218831"/>
    </source>
</evidence>
<feature type="domain" description="GP-PDE" evidence="2">
    <location>
        <begin position="379"/>
        <end position="607"/>
    </location>
</feature>
<dbReference type="InterPro" id="IPR017946">
    <property type="entry name" value="PLC-like_Pdiesterase_TIM-brl"/>
</dbReference>
<accession>A0A2A2G9M6</accession>
<dbReference type="SUPFAM" id="SSF51695">
    <property type="entry name" value="PLC-like phosphodiesterases"/>
    <property type="match status" value="1"/>
</dbReference>
<dbReference type="PROSITE" id="PS51704">
    <property type="entry name" value="GP_PDE"/>
    <property type="match status" value="1"/>
</dbReference>
<organism evidence="3 4">
    <name type="scientific">Fodinibius salipaludis</name>
    <dbReference type="NCBI Taxonomy" id="2032627"/>
    <lineage>
        <taxon>Bacteria</taxon>
        <taxon>Pseudomonadati</taxon>
        <taxon>Balneolota</taxon>
        <taxon>Balneolia</taxon>
        <taxon>Balneolales</taxon>
        <taxon>Balneolaceae</taxon>
        <taxon>Fodinibius</taxon>
    </lineage>
</organism>
<dbReference type="Proteomes" id="UP000218831">
    <property type="component" value="Unassembled WGS sequence"/>
</dbReference>
<feature type="transmembrane region" description="Helical" evidence="1">
    <location>
        <begin position="348"/>
        <end position="368"/>
    </location>
</feature>
<sequence>MFIITPMNKFIRKILTSNLIRSTWRRVIHLWKPMVAWTILTWGIIAIILAPISSAVLGLEFFRRGQLIVGNEQLITWLLSPVGIGYILLGTALILTGWILRFAGIFQIVADDLYNQVADFRSIIFRILSKTHLLFRLCLFIVTTGLLLLLPLAAGLALIYELLLDSYDINYYLSATPIEWHIAIIISAIWFLTWLSGIAFLAGRLVLALPTYLHSQKSISESLQYAWQISTQRSKKLLKSIFSAISFWVIIRFITDTILFGVSFWIIGLISDFTNSLRIIALATGIYLMGSLFLDAIISFLGFSYVSTLITKLYFQDVPKINAISAPPSRYKFKKLGSILKKVVQPTLLFSVVGGIIFISFVFSGYIIEQIPETKNSQVKIAAHRAGPAPAPENTLQALDLSMQTKVEWAEIDVQLSRDSVVVVAHDFDLMRIANNPAPISKTDYDHLQKLLQKAYSNGKSSQQKIHTLDDFLAASRENIGLMIELKQSTEALARKVIDVIQERAMENDVIIMSLDIDTIRLIQKKAPQITVGYVSAFSVGDKSQLPVDLLAINHRAVTPSLINQTQQQNIEVYAWTVNRANIMATMIEYNVDGIITDKPKLAIEVREELQNLSATERLLLQFNQLITIEID</sequence>
<comment type="caution">
    <text evidence="3">The sequence shown here is derived from an EMBL/GenBank/DDBJ whole genome shotgun (WGS) entry which is preliminary data.</text>
</comment>
<dbReference type="GO" id="GO:0006629">
    <property type="term" value="P:lipid metabolic process"/>
    <property type="evidence" value="ECO:0007669"/>
    <property type="project" value="InterPro"/>
</dbReference>
<keyword evidence="1" id="KW-0812">Transmembrane</keyword>
<dbReference type="PANTHER" id="PTHR46211:SF8">
    <property type="entry name" value="PHOSPHODIESTERASE"/>
    <property type="match status" value="1"/>
</dbReference>
<keyword evidence="1" id="KW-1133">Transmembrane helix</keyword>
<feature type="transmembrane region" description="Helical" evidence="1">
    <location>
        <begin position="77"/>
        <end position="100"/>
    </location>
</feature>
<dbReference type="GO" id="GO:0008081">
    <property type="term" value="F:phosphoric diester hydrolase activity"/>
    <property type="evidence" value="ECO:0007669"/>
    <property type="project" value="InterPro"/>
</dbReference>
<feature type="transmembrane region" description="Helical" evidence="1">
    <location>
        <begin position="279"/>
        <end position="306"/>
    </location>
</feature>
<feature type="transmembrane region" description="Helical" evidence="1">
    <location>
        <begin position="133"/>
        <end position="160"/>
    </location>
</feature>
<dbReference type="AlphaFoldDB" id="A0A2A2G9M6"/>
<keyword evidence="4" id="KW-1185">Reference proteome</keyword>
<feature type="transmembrane region" description="Helical" evidence="1">
    <location>
        <begin position="241"/>
        <end position="267"/>
    </location>
</feature>
<gene>
    <name evidence="3" type="ORF">CK503_06515</name>
</gene>
<protein>
    <recommendedName>
        <fullName evidence="2">GP-PDE domain-containing protein</fullName>
    </recommendedName>
</protein>
<dbReference type="PANTHER" id="PTHR46211">
    <property type="entry name" value="GLYCEROPHOSPHORYL DIESTER PHOSPHODIESTERASE"/>
    <property type="match status" value="1"/>
</dbReference>
<dbReference type="OrthoDB" id="384721at2"/>
<dbReference type="Gene3D" id="3.20.20.190">
    <property type="entry name" value="Phosphatidylinositol (PI) phosphodiesterase"/>
    <property type="match status" value="1"/>
</dbReference>
<proteinExistence type="predicted"/>
<reference evidence="3 4" key="1">
    <citation type="submission" date="2017-08" db="EMBL/GenBank/DDBJ databases">
        <title>Aliifodinibius alkalisoli sp. nov., isolated from saline alkaline soil.</title>
        <authorList>
            <person name="Liu D."/>
            <person name="Zhang G."/>
        </authorList>
    </citation>
    <scope>NUCLEOTIDE SEQUENCE [LARGE SCALE GENOMIC DNA]</scope>
    <source>
        <strain evidence="3 4">WN023</strain>
    </source>
</reference>
<dbReference type="EMBL" id="NSKE01000004">
    <property type="protein sequence ID" value="PAU94446.1"/>
    <property type="molecule type" value="Genomic_DNA"/>
</dbReference>
<evidence type="ECO:0000313" key="3">
    <source>
        <dbReference type="EMBL" id="PAU94446.1"/>
    </source>
</evidence>
<dbReference type="Pfam" id="PF03009">
    <property type="entry name" value="GDPD"/>
    <property type="match status" value="1"/>
</dbReference>
<dbReference type="RefSeq" id="WP_095605987.1">
    <property type="nucleotide sequence ID" value="NZ_NSKE01000004.1"/>
</dbReference>
<feature type="transmembrane region" description="Helical" evidence="1">
    <location>
        <begin position="180"/>
        <end position="207"/>
    </location>
</feature>
<feature type="transmembrane region" description="Helical" evidence="1">
    <location>
        <begin position="34"/>
        <end position="57"/>
    </location>
</feature>
<name>A0A2A2G9M6_9BACT</name>
<dbReference type="InterPro" id="IPR030395">
    <property type="entry name" value="GP_PDE_dom"/>
</dbReference>
<evidence type="ECO:0000259" key="2">
    <source>
        <dbReference type="PROSITE" id="PS51704"/>
    </source>
</evidence>